<dbReference type="AlphaFoldDB" id="A0A171KSD5"/>
<reference evidence="1 2" key="1">
    <citation type="submission" date="2015-04" db="EMBL/GenBank/DDBJ databases">
        <title>Genome sequence of Kerstersia gyiorum CG1.</title>
        <authorList>
            <person name="Greninger A.L."/>
            <person name="Kozyreva V."/>
            <person name="Chaturvedi V."/>
        </authorList>
    </citation>
    <scope>NUCLEOTIDE SEQUENCE [LARGE SCALE GENOMIC DNA]</scope>
    <source>
        <strain evidence="1 2">CG1</strain>
    </source>
</reference>
<proteinExistence type="predicted"/>
<organism evidence="1 2">
    <name type="scientific">Kerstersia gyiorum</name>
    <dbReference type="NCBI Taxonomy" id="206506"/>
    <lineage>
        <taxon>Bacteria</taxon>
        <taxon>Pseudomonadati</taxon>
        <taxon>Pseudomonadota</taxon>
        <taxon>Betaproteobacteria</taxon>
        <taxon>Burkholderiales</taxon>
        <taxon>Alcaligenaceae</taxon>
        <taxon>Kerstersia</taxon>
    </lineage>
</organism>
<dbReference type="Proteomes" id="UP000078084">
    <property type="component" value="Unassembled WGS sequence"/>
</dbReference>
<protein>
    <submittedName>
        <fullName evidence="1">Uncharacterized protein</fullName>
    </submittedName>
</protein>
<name>A0A171KSD5_9BURK</name>
<evidence type="ECO:0000313" key="1">
    <source>
        <dbReference type="EMBL" id="KKO71802.1"/>
    </source>
</evidence>
<sequence length="101" mass="11405">MHTSFLAACCDYLCSTLRSALGSFPEHMVPMISQIAFLRIAELAHIYDFTKTPSFEGDGCRVIKNQHCTVISECNPTIVEESIYVWCQHQPIVFIKPLVIV</sequence>
<dbReference type="EMBL" id="LBNE01000005">
    <property type="protein sequence ID" value="KKO71802.1"/>
    <property type="molecule type" value="Genomic_DNA"/>
</dbReference>
<gene>
    <name evidence="1" type="ORF">AAV32_09495</name>
</gene>
<comment type="caution">
    <text evidence="1">The sequence shown here is derived from an EMBL/GenBank/DDBJ whole genome shotgun (WGS) entry which is preliminary data.</text>
</comment>
<accession>A0A171KSD5</accession>
<keyword evidence="2" id="KW-1185">Reference proteome</keyword>
<evidence type="ECO:0000313" key="2">
    <source>
        <dbReference type="Proteomes" id="UP000078084"/>
    </source>
</evidence>